<sequence length="479" mass="52217">MPRFPASQLKTPVVPSLRAASTLARPTSQTAIQLASKSPIRAIVILPIQLNGTASPTHVQLAQRRWASSSSEKEAAAKQLANTSRPTDESGSTASNEGIVQGATRELKSVASGVAEIISGGGHHSSRQEKTDSGAGPHGAQEISSHSHSGSVRDDFIGITKNIFQWVPQPALVVGLAGTLPYLGTAFGTIFLAREAARESQGLSTITGGSLDSILGNLHTLEHIQITYGAIILSFLGAIHWGMEFSKYGGYQGYNRLALGVAPVLIAWPTTFLPHGLALVAQWLGFTGTWFLDQRASSNGWTPPWYATYRFYLSLIVGFSIIATFAGTGYYGAGAGATVTSKDKRTLHTTERVSPLKKMSRIEEAKHPKHGETLTGRATGTVKGPIALEEEEDGDHFLKLRNFKKEKEEEEEREREEEEERQKKEEEKKTKKEENQKFQDERDQHQQEKAPGSMKSEAKNRTGENELADGKDKTEANKK</sequence>
<evidence type="ECO:0000313" key="4">
    <source>
        <dbReference type="Proteomes" id="UP000193218"/>
    </source>
</evidence>
<dbReference type="InterPro" id="IPR021836">
    <property type="entry name" value="DUF3429"/>
</dbReference>
<name>A0A1Y1UK31_9TREE</name>
<dbReference type="PANTHER" id="PTHR15887">
    <property type="entry name" value="TRANSMEMBRANE PROTEIN 69"/>
    <property type="match status" value="1"/>
</dbReference>
<dbReference type="STRING" id="4999.A0A1Y1UK31"/>
<dbReference type="RefSeq" id="XP_021872333.1">
    <property type="nucleotide sequence ID" value="XM_022018046.1"/>
</dbReference>
<feature type="compositionally biased region" description="Basic and acidic residues" evidence="1">
    <location>
        <begin position="395"/>
        <end position="407"/>
    </location>
</feature>
<dbReference type="OrthoDB" id="194289at2759"/>
<dbReference type="PANTHER" id="PTHR15887:SF1">
    <property type="entry name" value="TRANSMEMBRANE PROTEIN 69"/>
    <property type="match status" value="1"/>
</dbReference>
<feature type="transmembrane region" description="Helical" evidence="2">
    <location>
        <begin position="226"/>
        <end position="245"/>
    </location>
</feature>
<keyword evidence="2" id="KW-0812">Transmembrane</keyword>
<keyword evidence="2" id="KW-0472">Membrane</keyword>
<evidence type="ECO:0000313" key="3">
    <source>
        <dbReference type="EMBL" id="ORX38411.1"/>
    </source>
</evidence>
<organism evidence="3 4">
    <name type="scientific">Kockovaella imperatae</name>
    <dbReference type="NCBI Taxonomy" id="4999"/>
    <lineage>
        <taxon>Eukaryota</taxon>
        <taxon>Fungi</taxon>
        <taxon>Dikarya</taxon>
        <taxon>Basidiomycota</taxon>
        <taxon>Agaricomycotina</taxon>
        <taxon>Tremellomycetes</taxon>
        <taxon>Tremellales</taxon>
        <taxon>Cuniculitremaceae</taxon>
        <taxon>Kockovaella</taxon>
    </lineage>
</organism>
<dbReference type="InParanoid" id="A0A1Y1UK31"/>
<feature type="compositionally biased region" description="Basic and acidic residues" evidence="1">
    <location>
        <begin position="360"/>
        <end position="372"/>
    </location>
</feature>
<dbReference type="AlphaFoldDB" id="A0A1Y1UK31"/>
<protein>
    <submittedName>
        <fullName evidence="3">Uncharacterized protein</fullName>
    </submittedName>
</protein>
<comment type="caution">
    <text evidence="3">The sequence shown here is derived from an EMBL/GenBank/DDBJ whole genome shotgun (WGS) entry which is preliminary data.</text>
</comment>
<proteinExistence type="predicted"/>
<feature type="compositionally biased region" description="Polar residues" evidence="1">
    <location>
        <begin position="80"/>
        <end position="98"/>
    </location>
</feature>
<accession>A0A1Y1UK31</accession>
<dbReference type="Proteomes" id="UP000193218">
    <property type="component" value="Unassembled WGS sequence"/>
</dbReference>
<feature type="compositionally biased region" description="Basic and acidic residues" evidence="1">
    <location>
        <begin position="456"/>
        <end position="479"/>
    </location>
</feature>
<feature type="transmembrane region" description="Helical" evidence="2">
    <location>
        <begin position="311"/>
        <end position="333"/>
    </location>
</feature>
<feature type="region of interest" description="Disordered" evidence="1">
    <location>
        <begin position="61"/>
        <end position="100"/>
    </location>
</feature>
<feature type="region of interest" description="Disordered" evidence="1">
    <location>
        <begin position="118"/>
        <end position="150"/>
    </location>
</feature>
<feature type="region of interest" description="Disordered" evidence="1">
    <location>
        <begin position="346"/>
        <end position="479"/>
    </location>
</feature>
<dbReference type="EMBL" id="NBSH01000004">
    <property type="protein sequence ID" value="ORX38411.1"/>
    <property type="molecule type" value="Genomic_DNA"/>
</dbReference>
<feature type="compositionally biased region" description="Acidic residues" evidence="1">
    <location>
        <begin position="408"/>
        <end position="419"/>
    </location>
</feature>
<gene>
    <name evidence="3" type="ORF">BD324DRAFT_649780</name>
</gene>
<feature type="compositionally biased region" description="Basic and acidic residues" evidence="1">
    <location>
        <begin position="420"/>
        <end position="448"/>
    </location>
</feature>
<dbReference type="Pfam" id="PF11911">
    <property type="entry name" value="DUF3429"/>
    <property type="match status" value="1"/>
</dbReference>
<feature type="transmembrane region" description="Helical" evidence="2">
    <location>
        <begin position="257"/>
        <end position="284"/>
    </location>
</feature>
<dbReference type="GeneID" id="33559855"/>
<evidence type="ECO:0000256" key="1">
    <source>
        <dbReference type="SAM" id="MobiDB-lite"/>
    </source>
</evidence>
<keyword evidence="2" id="KW-1133">Transmembrane helix</keyword>
<reference evidence="3 4" key="1">
    <citation type="submission" date="2017-03" db="EMBL/GenBank/DDBJ databases">
        <title>Widespread Adenine N6-methylation of Active Genes in Fungi.</title>
        <authorList>
            <consortium name="DOE Joint Genome Institute"/>
            <person name="Mondo S.J."/>
            <person name="Dannebaum R.O."/>
            <person name="Kuo R.C."/>
            <person name="Louie K.B."/>
            <person name="Bewick A.J."/>
            <person name="Labutti K."/>
            <person name="Haridas S."/>
            <person name="Kuo A."/>
            <person name="Salamov A."/>
            <person name="Ahrendt S.R."/>
            <person name="Lau R."/>
            <person name="Bowen B.P."/>
            <person name="Lipzen A."/>
            <person name="Sullivan W."/>
            <person name="Andreopoulos W.B."/>
            <person name="Clum A."/>
            <person name="Lindquist E."/>
            <person name="Daum C."/>
            <person name="Northen T.R."/>
            <person name="Ramamoorthy G."/>
            <person name="Schmitz R.J."/>
            <person name="Gryganskyi A."/>
            <person name="Culley D."/>
            <person name="Magnuson J."/>
            <person name="James T.Y."/>
            <person name="O'Malley M.A."/>
            <person name="Stajich J.E."/>
            <person name="Spatafora J.W."/>
            <person name="Visel A."/>
            <person name="Grigoriev I.V."/>
        </authorList>
    </citation>
    <scope>NUCLEOTIDE SEQUENCE [LARGE SCALE GENOMIC DNA]</scope>
    <source>
        <strain evidence="3 4">NRRL Y-17943</strain>
    </source>
</reference>
<evidence type="ECO:0000256" key="2">
    <source>
        <dbReference type="SAM" id="Phobius"/>
    </source>
</evidence>
<keyword evidence="4" id="KW-1185">Reference proteome</keyword>
<feature type="transmembrane region" description="Helical" evidence="2">
    <location>
        <begin position="171"/>
        <end position="193"/>
    </location>
</feature>